<dbReference type="EMBL" id="JAGVWB010000023">
    <property type="protein sequence ID" value="MBS3058459.1"/>
    <property type="molecule type" value="Genomic_DNA"/>
</dbReference>
<accession>A0A8T4KZ69</accession>
<name>A0A8T4KZ69_9ARCH</name>
<organism evidence="3 4">
    <name type="scientific">Candidatus Iainarchaeum sp</name>
    <dbReference type="NCBI Taxonomy" id="3101447"/>
    <lineage>
        <taxon>Archaea</taxon>
        <taxon>Candidatus Iainarchaeota</taxon>
        <taxon>Candidatus Iainarchaeia</taxon>
        <taxon>Candidatus Iainarchaeales</taxon>
        <taxon>Candidatus Iainarchaeaceae</taxon>
        <taxon>Candidatus Iainarchaeum</taxon>
    </lineage>
</organism>
<evidence type="ECO:0000256" key="2">
    <source>
        <dbReference type="ARBA" id="ARBA00023027"/>
    </source>
</evidence>
<reference evidence="3" key="2">
    <citation type="submission" date="2021-05" db="EMBL/GenBank/DDBJ databases">
        <title>Protein family content uncovers lineage relationships and bacterial pathway maintenance mechanisms in DPANN archaea.</title>
        <authorList>
            <person name="Castelle C.J."/>
            <person name="Meheust R."/>
            <person name="Jaffe A.L."/>
            <person name="Seitz K."/>
            <person name="Gong X."/>
            <person name="Baker B.J."/>
            <person name="Banfield J.F."/>
        </authorList>
    </citation>
    <scope>NUCLEOTIDE SEQUENCE</scope>
    <source>
        <strain evidence="3">RIFCSPLOWO2_01_FULL_43_13</strain>
    </source>
</reference>
<dbReference type="SUPFAM" id="SSF52467">
    <property type="entry name" value="DHS-like NAD/FAD-binding domain"/>
    <property type="match status" value="1"/>
</dbReference>
<keyword evidence="2" id="KW-0520">NAD</keyword>
<reference evidence="3" key="1">
    <citation type="submission" date="2021-03" db="EMBL/GenBank/DDBJ databases">
        <authorList>
            <person name="Jaffe A."/>
        </authorList>
    </citation>
    <scope>NUCLEOTIDE SEQUENCE</scope>
    <source>
        <strain evidence="3">RIFCSPLOWO2_01_FULL_43_13</strain>
    </source>
</reference>
<dbReference type="FunFam" id="3.40.910.10:FF:000010">
    <property type="entry name" value="Deoxyhypusine synthase"/>
    <property type="match status" value="1"/>
</dbReference>
<proteinExistence type="inferred from homology"/>
<keyword evidence="3" id="KW-0808">Transferase</keyword>
<dbReference type="PANTHER" id="PTHR11703">
    <property type="entry name" value="DEOXYHYPUSINE SYNTHASE"/>
    <property type="match status" value="1"/>
</dbReference>
<evidence type="ECO:0000256" key="1">
    <source>
        <dbReference type="ARBA" id="ARBA00009892"/>
    </source>
</evidence>
<dbReference type="NCBIfam" id="TIGR00321">
    <property type="entry name" value="dhys"/>
    <property type="match status" value="1"/>
</dbReference>
<dbReference type="InterPro" id="IPR002773">
    <property type="entry name" value="Deoxyhypusine_synthase"/>
</dbReference>
<gene>
    <name evidence="3" type="ORF">J4478_03615</name>
</gene>
<dbReference type="Pfam" id="PF01916">
    <property type="entry name" value="DS"/>
    <property type="match status" value="1"/>
</dbReference>
<protein>
    <submittedName>
        <fullName evidence="3">Deoxyhypusine synthase</fullName>
        <ecNumber evidence="3">2.5.1.46</ecNumber>
    </submittedName>
</protein>
<comment type="similarity">
    <text evidence="1">Belongs to the deoxyhypusine synthase family.</text>
</comment>
<dbReference type="GO" id="GO:0005737">
    <property type="term" value="C:cytoplasm"/>
    <property type="evidence" value="ECO:0007669"/>
    <property type="project" value="TreeGrafter"/>
</dbReference>
<dbReference type="InterPro" id="IPR029035">
    <property type="entry name" value="DHS-like_NAD/FAD-binding_dom"/>
</dbReference>
<evidence type="ECO:0000313" key="3">
    <source>
        <dbReference type="EMBL" id="MBS3058459.1"/>
    </source>
</evidence>
<dbReference type="PANTHER" id="PTHR11703:SF0">
    <property type="entry name" value="DEOXYHYPUSINE SYNTHASE"/>
    <property type="match status" value="1"/>
</dbReference>
<dbReference type="InterPro" id="IPR036982">
    <property type="entry name" value="Deoxyhypusine_synthase_sf"/>
</dbReference>
<dbReference type="AlphaFoldDB" id="A0A8T4KZ69"/>
<dbReference type="EC" id="2.5.1.46" evidence="3"/>
<sequence>MIFMKNPRKSLFKKSIELGFGKVRGFDFEQNFDAGKFFQSFKDTGFQATNLGKAIELVKKMRKEKAEIFLGFTSNMASCGVRDIIAWLARHKKVNFLVTTTGGLEEDIIKTHKHFLHGSFEAEGKKLREKGVNRTGNIFIPNERYIWFEKFMQPVLKRLFEKQKKSGKPVDSVEFVEELGRKLEKSKKKKESFTYWAWKNKIPLLCVPLADGALGDHLYFFKKKHKGFQIDLVKEVEVLYDSVLNAEKIGAIILGGSIPKHHIMNACMLREGADFTVYINTGFEAEGSNAGANPEEAKSWGKAAHNENSVKVWGEASIIFPILAAAAFKL</sequence>
<comment type="caution">
    <text evidence="3">The sequence shown here is derived from an EMBL/GenBank/DDBJ whole genome shotgun (WGS) entry which is preliminary data.</text>
</comment>
<dbReference type="GO" id="GO:0034038">
    <property type="term" value="F:deoxyhypusine synthase activity"/>
    <property type="evidence" value="ECO:0007669"/>
    <property type="project" value="UniProtKB-EC"/>
</dbReference>
<dbReference type="Proteomes" id="UP000680185">
    <property type="component" value="Unassembled WGS sequence"/>
</dbReference>
<dbReference type="Gene3D" id="3.40.910.10">
    <property type="entry name" value="Deoxyhypusine synthase"/>
    <property type="match status" value="1"/>
</dbReference>
<evidence type="ECO:0000313" key="4">
    <source>
        <dbReference type="Proteomes" id="UP000680185"/>
    </source>
</evidence>